<keyword evidence="1" id="KW-0812">Transmembrane</keyword>
<dbReference type="Proteomes" id="UP000324222">
    <property type="component" value="Unassembled WGS sequence"/>
</dbReference>
<feature type="transmembrane region" description="Helical" evidence="1">
    <location>
        <begin position="126"/>
        <end position="148"/>
    </location>
</feature>
<gene>
    <name evidence="2" type="ORF">E2C01_022550</name>
</gene>
<dbReference type="EMBL" id="VSRR010002051">
    <property type="protein sequence ID" value="MPC29320.1"/>
    <property type="molecule type" value="Genomic_DNA"/>
</dbReference>
<evidence type="ECO:0000313" key="2">
    <source>
        <dbReference type="EMBL" id="MPC29320.1"/>
    </source>
</evidence>
<comment type="caution">
    <text evidence="2">The sequence shown here is derived from an EMBL/GenBank/DDBJ whole genome shotgun (WGS) entry which is preliminary data.</text>
</comment>
<evidence type="ECO:0000313" key="3">
    <source>
        <dbReference type="Proteomes" id="UP000324222"/>
    </source>
</evidence>
<sequence length="155" mass="17359">MVLLLGLCGDTSLPQEKSWDPCRIKIKIKENPVAPYPLVHMSRSGSDTWCSIFPGKRSARPLSALSATTDILAPEMLQTQEDIRDSVKKCSVPVMSTSVTTIITEAVSISHYPLSLPWHVTSWYHLWFYACLLVTSGFFSLYVVWLGAEEKLLIN</sequence>
<keyword evidence="1" id="KW-1133">Transmembrane helix</keyword>
<protein>
    <submittedName>
        <fullName evidence="2">Uncharacterized protein</fullName>
    </submittedName>
</protein>
<organism evidence="2 3">
    <name type="scientific">Portunus trituberculatus</name>
    <name type="common">Swimming crab</name>
    <name type="synonym">Neptunus trituberculatus</name>
    <dbReference type="NCBI Taxonomy" id="210409"/>
    <lineage>
        <taxon>Eukaryota</taxon>
        <taxon>Metazoa</taxon>
        <taxon>Ecdysozoa</taxon>
        <taxon>Arthropoda</taxon>
        <taxon>Crustacea</taxon>
        <taxon>Multicrustacea</taxon>
        <taxon>Malacostraca</taxon>
        <taxon>Eumalacostraca</taxon>
        <taxon>Eucarida</taxon>
        <taxon>Decapoda</taxon>
        <taxon>Pleocyemata</taxon>
        <taxon>Brachyura</taxon>
        <taxon>Eubrachyura</taxon>
        <taxon>Portunoidea</taxon>
        <taxon>Portunidae</taxon>
        <taxon>Portuninae</taxon>
        <taxon>Portunus</taxon>
    </lineage>
</organism>
<dbReference type="AlphaFoldDB" id="A0A5B7E5M7"/>
<evidence type="ECO:0000256" key="1">
    <source>
        <dbReference type="SAM" id="Phobius"/>
    </source>
</evidence>
<keyword evidence="1" id="KW-0472">Membrane</keyword>
<proteinExistence type="predicted"/>
<keyword evidence="3" id="KW-1185">Reference proteome</keyword>
<reference evidence="2 3" key="1">
    <citation type="submission" date="2019-05" db="EMBL/GenBank/DDBJ databases">
        <title>Another draft genome of Portunus trituberculatus and its Hox gene families provides insights of decapod evolution.</title>
        <authorList>
            <person name="Jeong J.-H."/>
            <person name="Song I."/>
            <person name="Kim S."/>
            <person name="Choi T."/>
            <person name="Kim D."/>
            <person name="Ryu S."/>
            <person name="Kim W."/>
        </authorList>
    </citation>
    <scope>NUCLEOTIDE SEQUENCE [LARGE SCALE GENOMIC DNA]</scope>
    <source>
        <tissue evidence="2">Muscle</tissue>
    </source>
</reference>
<name>A0A5B7E5M7_PORTR</name>
<accession>A0A5B7E5M7</accession>